<dbReference type="InterPro" id="IPR013830">
    <property type="entry name" value="SGNH_hydro"/>
</dbReference>
<evidence type="ECO:0000259" key="1">
    <source>
        <dbReference type="Pfam" id="PF13472"/>
    </source>
</evidence>
<dbReference type="RefSeq" id="WP_161111301.1">
    <property type="nucleotide sequence ID" value="NZ_WWHY01000001.1"/>
</dbReference>
<dbReference type="Proteomes" id="UP000467124">
    <property type="component" value="Unassembled WGS sequence"/>
</dbReference>
<feature type="domain" description="SGNH hydrolase-type esterase" evidence="1">
    <location>
        <begin position="149"/>
        <end position="269"/>
    </location>
</feature>
<evidence type="ECO:0000313" key="3">
    <source>
        <dbReference type="Proteomes" id="UP000467124"/>
    </source>
</evidence>
<dbReference type="InterPro" id="IPR036514">
    <property type="entry name" value="SGNH_hydro_sf"/>
</dbReference>
<dbReference type="GO" id="GO:0004622">
    <property type="term" value="F:phosphatidylcholine lysophospholipase activity"/>
    <property type="evidence" value="ECO:0007669"/>
    <property type="project" value="TreeGrafter"/>
</dbReference>
<dbReference type="EMBL" id="WWHY01000001">
    <property type="protein sequence ID" value="MYR33776.1"/>
    <property type="molecule type" value="Genomic_DNA"/>
</dbReference>
<dbReference type="AlphaFoldDB" id="A0A7K2IVD4"/>
<evidence type="ECO:0000313" key="2">
    <source>
        <dbReference type="EMBL" id="MYR33776.1"/>
    </source>
</evidence>
<protein>
    <submittedName>
        <fullName evidence="2">GDSL family lipase</fullName>
    </submittedName>
</protein>
<dbReference type="PANTHER" id="PTHR30383:SF5">
    <property type="entry name" value="SGNH HYDROLASE-TYPE ESTERASE DOMAIN-CONTAINING PROTEIN"/>
    <property type="match status" value="1"/>
</dbReference>
<dbReference type="InterPro" id="IPR051532">
    <property type="entry name" value="Ester_Hydrolysis_Enzymes"/>
</dbReference>
<dbReference type="Gene3D" id="3.40.50.1110">
    <property type="entry name" value="SGNH hydrolase"/>
    <property type="match status" value="1"/>
</dbReference>
<dbReference type="Pfam" id="PF13472">
    <property type="entry name" value="Lipase_GDSL_2"/>
    <property type="match status" value="1"/>
</dbReference>
<name>A0A7K2IVD4_9ACTN</name>
<reference evidence="2 3" key="1">
    <citation type="journal article" date="2019" name="Nat. Commun.">
        <title>The antimicrobial potential of Streptomyces from insect microbiomes.</title>
        <authorList>
            <person name="Chevrette M.G."/>
            <person name="Carlson C.M."/>
            <person name="Ortega H.E."/>
            <person name="Thomas C."/>
            <person name="Ananiev G.E."/>
            <person name="Barns K.J."/>
            <person name="Book A.J."/>
            <person name="Cagnazzo J."/>
            <person name="Carlos C."/>
            <person name="Flanigan W."/>
            <person name="Grubbs K.J."/>
            <person name="Horn H.A."/>
            <person name="Hoffmann F.M."/>
            <person name="Klassen J.L."/>
            <person name="Knack J.J."/>
            <person name="Lewin G.R."/>
            <person name="McDonald B.R."/>
            <person name="Muller L."/>
            <person name="Melo W.G.P."/>
            <person name="Pinto-Tomas A.A."/>
            <person name="Schmitz A."/>
            <person name="Wendt-Pienkowski E."/>
            <person name="Wildman S."/>
            <person name="Zhao M."/>
            <person name="Zhang F."/>
            <person name="Bugni T.S."/>
            <person name="Andes D.R."/>
            <person name="Pupo M.T."/>
            <person name="Currie C.R."/>
        </authorList>
    </citation>
    <scope>NUCLEOTIDE SEQUENCE [LARGE SCALE GENOMIC DNA]</scope>
    <source>
        <strain evidence="2 3">SID5840</strain>
    </source>
</reference>
<organism evidence="2 3">
    <name type="scientific">Nocardiopsis alba</name>
    <dbReference type="NCBI Taxonomy" id="53437"/>
    <lineage>
        <taxon>Bacteria</taxon>
        <taxon>Bacillati</taxon>
        <taxon>Actinomycetota</taxon>
        <taxon>Actinomycetes</taxon>
        <taxon>Streptosporangiales</taxon>
        <taxon>Nocardiopsidaceae</taxon>
        <taxon>Nocardiopsis</taxon>
    </lineage>
</organism>
<gene>
    <name evidence="2" type="ORF">GTW20_16305</name>
</gene>
<dbReference type="SUPFAM" id="SSF52266">
    <property type="entry name" value="SGNH hydrolase"/>
    <property type="match status" value="1"/>
</dbReference>
<proteinExistence type="predicted"/>
<accession>A0A7K2IVD4</accession>
<dbReference type="PANTHER" id="PTHR30383">
    <property type="entry name" value="THIOESTERASE 1/PROTEASE 1/LYSOPHOSPHOLIPASE L1"/>
    <property type="match status" value="1"/>
</dbReference>
<sequence length="310" mass="33428">MATGRRRIRPLVLTGALTLVLAVVGAGLWLINRPSSLSEEDTEAAPWEGRGQVRLMLAGDSMTHGADGDRTWRYHLWNHLEPHVEGLDFVGPFSAPATPEQIVPPELFGNEPTPGAPEGDPEGVEYLDPDFDQDHNARWGRTLADASTTITRDVAVYRPDVLCVMIGINDLLHPITAEEMEGRLRAYVAGARSASPKIRILFAEAPPTAIADQDQGFALRLYVYNELVRELSAELSTPESPVVSFDLAGAEKWDVETDTYDGTHPDDSGEIKIAAGFADALSREFGLGPGYPRPLPIAPAEAGGEGTAAP</sequence>
<comment type="caution">
    <text evidence="2">The sequence shown here is derived from an EMBL/GenBank/DDBJ whole genome shotgun (WGS) entry which is preliminary data.</text>
</comment>